<reference evidence="7" key="1">
    <citation type="submission" date="2003-08" db="EMBL/GenBank/DDBJ databases">
        <authorList>
            <person name="Birren B."/>
            <person name="Nusbaum C."/>
            <person name="Abebe A."/>
            <person name="Abouelleil A."/>
            <person name="Adekoya E."/>
            <person name="Ait-zahra M."/>
            <person name="Allen N."/>
            <person name="Allen T."/>
            <person name="An P."/>
            <person name="Anderson M."/>
            <person name="Anderson S."/>
            <person name="Arachchi H."/>
            <person name="Armbruster J."/>
            <person name="Bachantsang P."/>
            <person name="Baldwin J."/>
            <person name="Barry A."/>
            <person name="Bayul T."/>
            <person name="Blitshsteyn B."/>
            <person name="Bloom T."/>
            <person name="Blye J."/>
            <person name="Boguslavskiy L."/>
            <person name="Borowsky M."/>
            <person name="Boukhgalter B."/>
            <person name="Brunache A."/>
            <person name="Butler J."/>
            <person name="Calixte N."/>
            <person name="Calvo S."/>
            <person name="Camarata J."/>
            <person name="Campo K."/>
            <person name="Chang J."/>
            <person name="Cheshatsang Y."/>
            <person name="Citroen M."/>
            <person name="Collymore A."/>
            <person name="Considine T."/>
            <person name="Cook A."/>
            <person name="Cooke P."/>
            <person name="Corum B."/>
            <person name="Cuomo C."/>
            <person name="David R."/>
            <person name="Dawoe T."/>
            <person name="Degray S."/>
            <person name="Dodge S."/>
            <person name="Dooley K."/>
            <person name="Dorje P."/>
            <person name="Dorjee K."/>
            <person name="Dorris L."/>
            <person name="Duffey N."/>
            <person name="Dupes A."/>
            <person name="Elkins T."/>
            <person name="Engels R."/>
            <person name="Erickson J."/>
            <person name="Farina A."/>
            <person name="Faro S."/>
            <person name="Ferreira P."/>
            <person name="Fischer H."/>
            <person name="Fitzgerald M."/>
            <person name="Foley K."/>
            <person name="Gage D."/>
            <person name="Galagan J."/>
            <person name="Gearin G."/>
            <person name="Gnerre S."/>
            <person name="Gnirke A."/>
            <person name="Goyette A."/>
            <person name="Graham J."/>
            <person name="Grandbois E."/>
            <person name="Gyaltsen K."/>
            <person name="Hafez N."/>
            <person name="Hagopian D."/>
            <person name="Hagos B."/>
            <person name="Hall J."/>
            <person name="Hatcher B."/>
            <person name="Heller A."/>
            <person name="Higgins H."/>
            <person name="Honan T."/>
            <person name="Horn A."/>
            <person name="Houde N."/>
            <person name="Hughes L."/>
            <person name="Hulme W."/>
            <person name="Husby E."/>
            <person name="Iliev I."/>
            <person name="Jaffe D."/>
            <person name="Jones C."/>
            <person name="Kamal M."/>
            <person name="Kamat A."/>
            <person name="Kamvysselis M."/>
            <person name="Karlsson E."/>
            <person name="Kells C."/>
            <person name="Kieu A."/>
            <person name="Kisner P."/>
            <person name="Kodira C."/>
            <person name="Kulbokas E."/>
            <person name="Labutti K."/>
            <person name="Lama D."/>
            <person name="Landers T."/>
            <person name="Leger J."/>
            <person name="Levine S."/>
            <person name="Lewis D."/>
            <person name="Lewis T."/>
            <person name="Lindblad-toh K."/>
            <person name="Liu X."/>
            <person name="Lokyitsang T."/>
            <person name="Lokyitsang Y."/>
            <person name="Lucien O."/>
            <person name="Lui A."/>
            <person name="Ma L.J."/>
            <person name="Mabbitt R."/>
            <person name="Macdonald J."/>
            <person name="Maclean C."/>
            <person name="Major J."/>
            <person name="Manning J."/>
            <person name="Marabella R."/>
            <person name="Maru K."/>
            <person name="Matthews C."/>
            <person name="Mauceli E."/>
            <person name="Mccarthy M."/>
            <person name="Mcdonough S."/>
            <person name="Mcghee T."/>
            <person name="Meldrim J."/>
            <person name="Meneus L."/>
            <person name="Mesirov J."/>
            <person name="Mihalev A."/>
            <person name="Mihova T."/>
            <person name="Mikkelsen T."/>
            <person name="Mlenga V."/>
            <person name="Moru K."/>
            <person name="Mozes J."/>
            <person name="Mulrain L."/>
            <person name="Munson G."/>
            <person name="Naylor J."/>
            <person name="Newes C."/>
            <person name="Nguyen C."/>
            <person name="Nguyen N."/>
            <person name="Nguyen T."/>
            <person name="Nicol R."/>
            <person name="Nielsen C."/>
            <person name="Nizzari M."/>
            <person name="Norbu C."/>
            <person name="Norbu N."/>
            <person name="O'donnell P."/>
            <person name="Okoawo O."/>
            <person name="O'leary S."/>
            <person name="Omotosho B."/>
            <person name="O'neill K."/>
            <person name="Osman S."/>
            <person name="Parker S."/>
            <person name="Perrin D."/>
            <person name="Phunkhang P."/>
            <person name="Piqani B."/>
            <person name="Purcell S."/>
            <person name="Rachupka T."/>
            <person name="Ramasamy U."/>
            <person name="Rameau R."/>
            <person name="Ray V."/>
            <person name="Raymond C."/>
            <person name="Retta R."/>
            <person name="Richardson S."/>
            <person name="Rise C."/>
            <person name="Rodriguez J."/>
            <person name="Rogers J."/>
            <person name="Rogov P."/>
            <person name="Rutman M."/>
            <person name="Schupbach R."/>
            <person name="Seaman C."/>
            <person name="Settipalli S."/>
            <person name="Sharpe T."/>
            <person name="Sheridan J."/>
            <person name="Sherpa N."/>
            <person name="Shi J."/>
            <person name="Smirnov S."/>
            <person name="Smith C."/>
            <person name="Sougnez C."/>
            <person name="Spencer B."/>
            <person name="Stalker J."/>
            <person name="Stange-thomann N."/>
            <person name="Stavropoulos S."/>
            <person name="Stetson K."/>
            <person name="Stone C."/>
            <person name="Stone S."/>
            <person name="Stubbs M."/>
            <person name="Talamas J."/>
            <person name="Tchuinga P."/>
            <person name="Tenzing P."/>
            <person name="Tesfaye S."/>
            <person name="Theodore J."/>
            <person name="Thoulutsang Y."/>
            <person name="Topham K."/>
            <person name="Towey S."/>
            <person name="Tsamla T."/>
            <person name="Tsomo N."/>
            <person name="Vallee D."/>
            <person name="Vassiliev H."/>
            <person name="Venkataraman V."/>
            <person name="Vinson J."/>
            <person name="Vo A."/>
            <person name="Wade C."/>
            <person name="Wang S."/>
            <person name="Wangchuk T."/>
            <person name="Wangdi T."/>
            <person name="Whittaker C."/>
            <person name="Wilkinson J."/>
            <person name="Wu Y."/>
            <person name="Wyman D."/>
            <person name="Yadav S."/>
            <person name="Yang S."/>
            <person name="Yang X."/>
            <person name="Yeager S."/>
            <person name="Yee E."/>
            <person name="Young G."/>
            <person name="Zainoun J."/>
            <person name="Zembeck L."/>
            <person name="Zimmer A."/>
            <person name="Zody M."/>
            <person name="Lander E."/>
        </authorList>
    </citation>
    <scope>NUCLEOTIDE SEQUENCE [LARGE SCALE GENOMIC DNA]</scope>
</reference>
<evidence type="ECO:0000256" key="1">
    <source>
        <dbReference type="ARBA" id="ARBA00006431"/>
    </source>
</evidence>
<comment type="similarity">
    <text evidence="1">Belongs to the CREC family.</text>
</comment>
<dbReference type="InterPro" id="IPR011992">
    <property type="entry name" value="EF-hand-dom_pair"/>
</dbReference>
<dbReference type="SUPFAM" id="SSF47473">
    <property type="entry name" value="EF-hand"/>
    <property type="match status" value="1"/>
</dbReference>
<feature type="compositionally biased region" description="Basic and acidic residues" evidence="3">
    <location>
        <begin position="122"/>
        <end position="133"/>
    </location>
</feature>
<protein>
    <recommendedName>
        <fullName evidence="5">EF-hand domain-containing protein</fullName>
    </recommendedName>
</protein>
<dbReference type="Pfam" id="PF13202">
    <property type="entry name" value="EF-hand_5"/>
    <property type="match status" value="1"/>
</dbReference>
<dbReference type="Proteomes" id="UP000007875">
    <property type="component" value="Unassembled WGS sequence"/>
</dbReference>
<dbReference type="HOGENOM" id="CLU_044718_0_0_1"/>
<keyword evidence="7" id="KW-1185">Reference proteome</keyword>
<dbReference type="Gene3D" id="1.10.238.10">
    <property type="entry name" value="EF-hand"/>
    <property type="match status" value="2"/>
</dbReference>
<dbReference type="Ensembl" id="ENSCSAVT00000015158.1">
    <property type="protein sequence ID" value="ENSCSAVP00000014984.1"/>
    <property type="gene ID" value="ENSCSAVG00000008774.1"/>
</dbReference>
<evidence type="ECO:0000256" key="4">
    <source>
        <dbReference type="SAM" id="SignalP"/>
    </source>
</evidence>
<feature type="region of interest" description="Disordered" evidence="3">
    <location>
        <begin position="195"/>
        <end position="239"/>
    </location>
</feature>
<accession>H2ZBL9</accession>
<evidence type="ECO:0000259" key="5">
    <source>
        <dbReference type="PROSITE" id="PS50222"/>
    </source>
</evidence>
<dbReference type="eggNOG" id="KOG4223">
    <property type="taxonomic scope" value="Eukaryota"/>
</dbReference>
<proteinExistence type="inferred from homology"/>
<dbReference type="GO" id="GO:0005509">
    <property type="term" value="F:calcium ion binding"/>
    <property type="evidence" value="ECO:0007669"/>
    <property type="project" value="InterPro"/>
</dbReference>
<sequence>MRVRSISGALLAIALFGAVFSRSVIKKDGSPQKKQSVLDKEVLFEDEDYDDDDVLDLPPEEQKSRLRNLVEKKMDADKDGFVDLKELHAWTLKAFDSFENDDAKEEFGLQDVDKDGAISWQEHSEDTNGKEYGEESPEFTNPTNDEAVEKKQQYIKDKKLFAAADANKDELLDFLEFLHFKQPRRNDATSQVLLEDKLEESDANKNGGIDLDEFLKDSKNAGDDELGASESERFDELDENDDKLLTGVEILQWIDPDNSEEANDEADHLM</sequence>
<feature type="compositionally biased region" description="Basic and acidic residues" evidence="3">
    <location>
        <begin position="213"/>
        <end position="222"/>
    </location>
</feature>
<evidence type="ECO:0000256" key="3">
    <source>
        <dbReference type="SAM" id="MobiDB-lite"/>
    </source>
</evidence>
<dbReference type="PROSITE" id="PS50222">
    <property type="entry name" value="EF_HAND_2"/>
    <property type="match status" value="1"/>
</dbReference>
<dbReference type="GeneTree" id="ENSGT01010000222360"/>
<evidence type="ECO:0000313" key="7">
    <source>
        <dbReference type="Proteomes" id="UP000007875"/>
    </source>
</evidence>
<dbReference type="AlphaFoldDB" id="H2ZBL9"/>
<dbReference type="InterPro" id="IPR018247">
    <property type="entry name" value="EF_Hand_1_Ca_BS"/>
</dbReference>
<feature type="region of interest" description="Disordered" evidence="3">
    <location>
        <begin position="122"/>
        <end position="146"/>
    </location>
</feature>
<dbReference type="PANTHER" id="PTHR10827">
    <property type="entry name" value="RETICULOCALBIN"/>
    <property type="match status" value="1"/>
</dbReference>
<dbReference type="STRING" id="51511.ENSCSAVP00000014984"/>
<feature type="chain" id="PRO_5003578875" description="EF-hand domain-containing protein" evidence="4">
    <location>
        <begin position="22"/>
        <end position="270"/>
    </location>
</feature>
<feature type="compositionally biased region" description="Acidic residues" evidence="3">
    <location>
        <begin position="223"/>
        <end position="239"/>
    </location>
</feature>
<dbReference type="PROSITE" id="PS00018">
    <property type="entry name" value="EF_HAND_1"/>
    <property type="match status" value="2"/>
</dbReference>
<name>H2ZBL9_CIOSA</name>
<dbReference type="GO" id="GO:0005783">
    <property type="term" value="C:endoplasmic reticulum"/>
    <property type="evidence" value="ECO:0007669"/>
    <property type="project" value="TreeGrafter"/>
</dbReference>
<feature type="signal peptide" evidence="4">
    <location>
        <begin position="1"/>
        <end position="21"/>
    </location>
</feature>
<dbReference type="OMA" id="TWEEYNM"/>
<dbReference type="InterPro" id="IPR002048">
    <property type="entry name" value="EF_hand_dom"/>
</dbReference>
<keyword evidence="2" id="KW-0106">Calcium</keyword>
<keyword evidence="4" id="KW-0732">Signal</keyword>
<evidence type="ECO:0000256" key="2">
    <source>
        <dbReference type="ARBA" id="ARBA00022837"/>
    </source>
</evidence>
<evidence type="ECO:0000313" key="6">
    <source>
        <dbReference type="Ensembl" id="ENSCSAVP00000014984.1"/>
    </source>
</evidence>
<feature type="domain" description="EF-hand" evidence="5">
    <location>
        <begin position="61"/>
        <end position="97"/>
    </location>
</feature>
<reference evidence="6" key="3">
    <citation type="submission" date="2025-09" db="UniProtKB">
        <authorList>
            <consortium name="Ensembl"/>
        </authorList>
    </citation>
    <scope>IDENTIFICATION</scope>
</reference>
<dbReference type="InParanoid" id="H2ZBL9"/>
<reference evidence="6" key="2">
    <citation type="submission" date="2025-08" db="UniProtKB">
        <authorList>
            <consortium name="Ensembl"/>
        </authorList>
    </citation>
    <scope>IDENTIFICATION</scope>
</reference>
<organism evidence="6 7">
    <name type="scientific">Ciona savignyi</name>
    <name type="common">Pacific transparent sea squirt</name>
    <dbReference type="NCBI Taxonomy" id="51511"/>
    <lineage>
        <taxon>Eukaryota</taxon>
        <taxon>Metazoa</taxon>
        <taxon>Chordata</taxon>
        <taxon>Tunicata</taxon>
        <taxon>Ascidiacea</taxon>
        <taxon>Phlebobranchia</taxon>
        <taxon>Cionidae</taxon>
        <taxon>Ciona</taxon>
    </lineage>
</organism>
<dbReference type="PANTHER" id="PTHR10827:SF95">
    <property type="entry name" value="LD34388P"/>
    <property type="match status" value="1"/>
</dbReference>